<dbReference type="InterPro" id="IPR033116">
    <property type="entry name" value="TRYPSIN_SER"/>
</dbReference>
<keyword evidence="3" id="KW-0378">Hydrolase</keyword>
<evidence type="ECO:0000313" key="6">
    <source>
        <dbReference type="RefSeq" id="XP_011304755.1"/>
    </source>
</evidence>
<accession>A0A9R1T8V4</accession>
<reference evidence="6" key="1">
    <citation type="submission" date="2025-08" db="UniProtKB">
        <authorList>
            <consortium name="RefSeq"/>
        </authorList>
    </citation>
    <scope>IDENTIFICATION</scope>
    <source>
        <strain evidence="6">USDA-PBARC FA_bdor</strain>
        <tissue evidence="6">Whole organism</tissue>
    </source>
</reference>
<dbReference type="SMART" id="SM00020">
    <property type="entry name" value="Tryp_SPc"/>
    <property type="match status" value="1"/>
</dbReference>
<evidence type="ECO:0000256" key="1">
    <source>
        <dbReference type="ARBA" id="ARBA00023157"/>
    </source>
</evidence>
<organism evidence="5 6">
    <name type="scientific">Fopius arisanus</name>
    <dbReference type="NCBI Taxonomy" id="64838"/>
    <lineage>
        <taxon>Eukaryota</taxon>
        <taxon>Metazoa</taxon>
        <taxon>Ecdysozoa</taxon>
        <taxon>Arthropoda</taxon>
        <taxon>Hexapoda</taxon>
        <taxon>Insecta</taxon>
        <taxon>Pterygota</taxon>
        <taxon>Neoptera</taxon>
        <taxon>Endopterygota</taxon>
        <taxon>Hymenoptera</taxon>
        <taxon>Apocrita</taxon>
        <taxon>Ichneumonoidea</taxon>
        <taxon>Braconidae</taxon>
        <taxon>Opiinae</taxon>
        <taxon>Fopius</taxon>
    </lineage>
</organism>
<keyword evidence="3" id="KW-0720">Serine protease</keyword>
<dbReference type="GO" id="GO:0004252">
    <property type="term" value="F:serine-type endopeptidase activity"/>
    <property type="evidence" value="ECO:0007669"/>
    <property type="project" value="InterPro"/>
</dbReference>
<dbReference type="KEGG" id="fas:105267530"/>
<dbReference type="InterPro" id="IPR043504">
    <property type="entry name" value="Peptidase_S1_PA_chymotrypsin"/>
</dbReference>
<feature type="domain" description="Peptidase S1" evidence="4">
    <location>
        <begin position="1"/>
        <end position="216"/>
    </location>
</feature>
<dbReference type="InterPro" id="IPR009003">
    <property type="entry name" value="Peptidase_S1_PA"/>
</dbReference>
<dbReference type="OrthoDB" id="10051896at2759"/>
<comment type="similarity">
    <text evidence="2">Belongs to the peptidase S1 family. CLIP subfamily.</text>
</comment>
<dbReference type="PANTHER" id="PTHR24252:SF7">
    <property type="entry name" value="HYALIN"/>
    <property type="match status" value="1"/>
</dbReference>
<evidence type="ECO:0000259" key="4">
    <source>
        <dbReference type="PROSITE" id="PS50240"/>
    </source>
</evidence>
<dbReference type="GO" id="GO:0006508">
    <property type="term" value="P:proteolysis"/>
    <property type="evidence" value="ECO:0007669"/>
    <property type="project" value="UniProtKB-KW"/>
</dbReference>
<dbReference type="PROSITE" id="PS50240">
    <property type="entry name" value="TRYPSIN_DOM"/>
    <property type="match status" value="1"/>
</dbReference>
<proteinExistence type="inferred from homology"/>
<keyword evidence="1" id="KW-1015">Disulfide bond</keyword>
<protein>
    <submittedName>
        <fullName evidence="6">Trypsin 5G1</fullName>
    </submittedName>
</protein>
<name>A0A9R1T8V4_9HYME</name>
<dbReference type="FunFam" id="2.40.10.10:FF:000002">
    <property type="entry name" value="Transmembrane protease serine"/>
    <property type="match status" value="1"/>
</dbReference>
<dbReference type="Pfam" id="PF00089">
    <property type="entry name" value="Trypsin"/>
    <property type="match status" value="1"/>
</dbReference>
<dbReference type="SUPFAM" id="SSF50494">
    <property type="entry name" value="Trypsin-like serine proteases"/>
    <property type="match status" value="1"/>
</dbReference>
<dbReference type="InterPro" id="IPR001314">
    <property type="entry name" value="Peptidase_S1A"/>
</dbReference>
<dbReference type="Gene3D" id="2.40.10.10">
    <property type="entry name" value="Trypsin-like serine proteases"/>
    <property type="match status" value="1"/>
</dbReference>
<evidence type="ECO:0000256" key="3">
    <source>
        <dbReference type="RuleBase" id="RU363034"/>
    </source>
</evidence>
<dbReference type="PROSITE" id="PS00135">
    <property type="entry name" value="TRYPSIN_SER"/>
    <property type="match status" value="1"/>
</dbReference>
<dbReference type="AlphaFoldDB" id="A0A9R1T8V4"/>
<dbReference type="CDD" id="cd00190">
    <property type="entry name" value="Tryp_SPc"/>
    <property type="match status" value="1"/>
</dbReference>
<keyword evidence="3" id="KW-0645">Protease</keyword>
<dbReference type="InterPro" id="IPR001254">
    <property type="entry name" value="Trypsin_dom"/>
</dbReference>
<sequence length="218" mass="23736">MLSLRQNGEHVCGAAVISPDWGITAAHCLPSTGVGVTVRSGSVQRDSGGVLHNVTQRVIHPKYEETIQDYDIAVFRVDPPFEMSETTAAIELPPNCDKELRTEWASIAGWGAVPTQEDDNDVTSKNLKYAMVPRTPSADCIDNYKAVYRVTPRHICYGYQDGGADTCKGDSGGPLYNTESILIGITSWGDVCGEKFTPGVYTDVIQLTDWIHNATGIR</sequence>
<dbReference type="PROSITE" id="PS00134">
    <property type="entry name" value="TRYPSIN_HIS"/>
    <property type="match status" value="1"/>
</dbReference>
<dbReference type="Proteomes" id="UP000694866">
    <property type="component" value="Unplaced"/>
</dbReference>
<dbReference type="PANTHER" id="PTHR24252">
    <property type="entry name" value="ACROSIN-RELATED"/>
    <property type="match status" value="1"/>
</dbReference>
<dbReference type="InterPro" id="IPR018114">
    <property type="entry name" value="TRYPSIN_HIS"/>
</dbReference>
<dbReference type="PRINTS" id="PR00722">
    <property type="entry name" value="CHYMOTRYPSIN"/>
</dbReference>
<gene>
    <name evidence="6" type="primary">LOC105267530</name>
</gene>
<evidence type="ECO:0000256" key="2">
    <source>
        <dbReference type="ARBA" id="ARBA00024195"/>
    </source>
</evidence>
<evidence type="ECO:0000313" key="5">
    <source>
        <dbReference type="Proteomes" id="UP000694866"/>
    </source>
</evidence>
<dbReference type="FunFam" id="2.40.10.10:FF:000068">
    <property type="entry name" value="transmembrane protease serine 2"/>
    <property type="match status" value="1"/>
</dbReference>
<dbReference type="GeneID" id="105267530"/>
<dbReference type="RefSeq" id="XP_011304755.1">
    <property type="nucleotide sequence ID" value="XM_011306453.1"/>
</dbReference>
<keyword evidence="5" id="KW-1185">Reference proteome</keyword>